<dbReference type="Proteomes" id="UP000277671">
    <property type="component" value="Unassembled WGS sequence"/>
</dbReference>
<evidence type="ECO:0000256" key="3">
    <source>
        <dbReference type="ARBA" id="ARBA00022989"/>
    </source>
</evidence>
<sequence>MRSAQESVHLIAATVGFISFFLLWLAVLSGLVLRNGWALTRIRHSTTHATHSTIALLGLCLGLVHGFAQLASPGGPVRLVDQFVPFLNPTDPIGIGVGTVALELMVATTLSVLIQRRLGYARWRALHALTYVAFMLLVAHVLISGSDVGPPVVWGSVLVAWLSTVAVWITTTPWISDLRRDLGDRFASRRRGQEIAVNVDANRCARFGFCEHEAPDVFTLRGDGRLAYKAMVPADQTNAVLRAVEVCPARAITLNRVPTTVLTPLPVERDSDADADTGTDRSTRPGRRPRPRPGPRSVSSASGTGVHRRDGAS</sequence>
<name>A0A495JQ68_9ACTN</name>
<dbReference type="Pfam" id="PF01794">
    <property type="entry name" value="Ferric_reduct"/>
    <property type="match status" value="1"/>
</dbReference>
<feature type="compositionally biased region" description="Basic residues" evidence="5">
    <location>
        <begin position="284"/>
        <end position="293"/>
    </location>
</feature>
<feature type="compositionally biased region" description="Basic and acidic residues" evidence="5">
    <location>
        <begin position="267"/>
        <end position="283"/>
    </location>
</feature>
<evidence type="ECO:0000259" key="7">
    <source>
        <dbReference type="Pfam" id="PF01794"/>
    </source>
</evidence>
<evidence type="ECO:0000313" key="8">
    <source>
        <dbReference type="EMBL" id="RKR90991.1"/>
    </source>
</evidence>
<feature type="transmembrane region" description="Helical" evidence="6">
    <location>
        <begin position="12"/>
        <end position="33"/>
    </location>
</feature>
<dbReference type="RefSeq" id="WP_121159166.1">
    <property type="nucleotide sequence ID" value="NZ_RBKT01000001.1"/>
</dbReference>
<evidence type="ECO:0000256" key="5">
    <source>
        <dbReference type="SAM" id="MobiDB-lite"/>
    </source>
</evidence>
<reference evidence="8 9" key="1">
    <citation type="submission" date="2018-10" db="EMBL/GenBank/DDBJ databases">
        <title>Sequencing the genomes of 1000 actinobacteria strains.</title>
        <authorList>
            <person name="Klenk H.-P."/>
        </authorList>
    </citation>
    <scope>NUCLEOTIDE SEQUENCE [LARGE SCALE GENOMIC DNA]</scope>
    <source>
        <strain evidence="8 9">DSM 45175</strain>
    </source>
</reference>
<dbReference type="GO" id="GO:0016020">
    <property type="term" value="C:membrane"/>
    <property type="evidence" value="ECO:0007669"/>
    <property type="project" value="UniProtKB-SubCell"/>
</dbReference>
<organism evidence="8 9">
    <name type="scientific">Micromonospora pisi</name>
    <dbReference type="NCBI Taxonomy" id="589240"/>
    <lineage>
        <taxon>Bacteria</taxon>
        <taxon>Bacillati</taxon>
        <taxon>Actinomycetota</taxon>
        <taxon>Actinomycetes</taxon>
        <taxon>Micromonosporales</taxon>
        <taxon>Micromonosporaceae</taxon>
        <taxon>Micromonospora</taxon>
    </lineage>
</organism>
<keyword evidence="4 6" id="KW-0472">Membrane</keyword>
<evidence type="ECO:0000256" key="1">
    <source>
        <dbReference type="ARBA" id="ARBA00004141"/>
    </source>
</evidence>
<accession>A0A495JQ68</accession>
<evidence type="ECO:0000256" key="6">
    <source>
        <dbReference type="SAM" id="Phobius"/>
    </source>
</evidence>
<comment type="caution">
    <text evidence="8">The sequence shown here is derived from an EMBL/GenBank/DDBJ whole genome shotgun (WGS) entry which is preliminary data.</text>
</comment>
<evidence type="ECO:0000256" key="4">
    <source>
        <dbReference type="ARBA" id="ARBA00023136"/>
    </source>
</evidence>
<feature type="transmembrane region" description="Helical" evidence="6">
    <location>
        <begin position="54"/>
        <end position="72"/>
    </location>
</feature>
<feature type="transmembrane region" description="Helical" evidence="6">
    <location>
        <begin position="92"/>
        <end position="114"/>
    </location>
</feature>
<dbReference type="Pfam" id="PF13459">
    <property type="entry name" value="Fer4_15"/>
    <property type="match status" value="1"/>
</dbReference>
<feature type="transmembrane region" description="Helical" evidence="6">
    <location>
        <begin position="152"/>
        <end position="175"/>
    </location>
</feature>
<evidence type="ECO:0000313" key="9">
    <source>
        <dbReference type="Proteomes" id="UP000277671"/>
    </source>
</evidence>
<evidence type="ECO:0000256" key="2">
    <source>
        <dbReference type="ARBA" id="ARBA00022692"/>
    </source>
</evidence>
<gene>
    <name evidence="8" type="ORF">BDK92_5375</name>
</gene>
<keyword evidence="3 6" id="KW-1133">Transmembrane helix</keyword>
<keyword evidence="2 6" id="KW-0812">Transmembrane</keyword>
<dbReference type="InterPro" id="IPR013130">
    <property type="entry name" value="Fe3_Rdtase_TM_dom"/>
</dbReference>
<feature type="transmembrane region" description="Helical" evidence="6">
    <location>
        <begin position="126"/>
        <end position="146"/>
    </location>
</feature>
<feature type="domain" description="Ferric oxidoreductase" evidence="7">
    <location>
        <begin position="16"/>
        <end position="138"/>
    </location>
</feature>
<dbReference type="EMBL" id="RBKT01000001">
    <property type="protein sequence ID" value="RKR90991.1"/>
    <property type="molecule type" value="Genomic_DNA"/>
</dbReference>
<dbReference type="AlphaFoldDB" id="A0A495JQ68"/>
<keyword evidence="9" id="KW-1185">Reference proteome</keyword>
<comment type="subcellular location">
    <subcellularLocation>
        <location evidence="1">Membrane</location>
        <topology evidence="1">Multi-pass membrane protein</topology>
    </subcellularLocation>
</comment>
<feature type="region of interest" description="Disordered" evidence="5">
    <location>
        <begin position="263"/>
        <end position="313"/>
    </location>
</feature>
<dbReference type="SUPFAM" id="SSF54862">
    <property type="entry name" value="4Fe-4S ferredoxins"/>
    <property type="match status" value="1"/>
</dbReference>
<proteinExistence type="predicted"/>
<protein>
    <submittedName>
        <fullName evidence="8">4Fe-4S single cluster protein</fullName>
    </submittedName>
</protein>
<dbReference type="OrthoDB" id="3668800at2"/>
<dbReference type="Gene3D" id="3.30.70.20">
    <property type="match status" value="1"/>
</dbReference>